<dbReference type="InterPro" id="IPR018247">
    <property type="entry name" value="EF_Hand_1_Ca_BS"/>
</dbReference>
<evidence type="ECO:0000256" key="3">
    <source>
        <dbReference type="SAM" id="SignalP"/>
    </source>
</evidence>
<dbReference type="InterPro" id="IPR023996">
    <property type="entry name" value="TonB-dep_OMP_SusC/RagA"/>
</dbReference>
<organism evidence="5 6">
    <name type="scientific">Sphingobacterium oryzagri</name>
    <dbReference type="NCBI Taxonomy" id="3025669"/>
    <lineage>
        <taxon>Bacteria</taxon>
        <taxon>Pseudomonadati</taxon>
        <taxon>Bacteroidota</taxon>
        <taxon>Sphingobacteriia</taxon>
        <taxon>Sphingobacteriales</taxon>
        <taxon>Sphingobacteriaceae</taxon>
        <taxon>Sphingobacterium</taxon>
    </lineage>
</organism>
<dbReference type="InterPro" id="IPR008969">
    <property type="entry name" value="CarboxyPept-like_regulatory"/>
</dbReference>
<feature type="signal peptide" evidence="3">
    <location>
        <begin position="1"/>
        <end position="21"/>
    </location>
</feature>
<proteinExistence type="inferred from homology"/>
<evidence type="ECO:0000313" key="5">
    <source>
        <dbReference type="EMBL" id="WDF67046.1"/>
    </source>
</evidence>
<evidence type="ECO:0000313" key="6">
    <source>
        <dbReference type="Proteomes" id="UP001221558"/>
    </source>
</evidence>
<accession>A0ABY7WEU4</accession>
<evidence type="ECO:0000259" key="4">
    <source>
        <dbReference type="Pfam" id="PF07715"/>
    </source>
</evidence>
<dbReference type="Proteomes" id="UP001221558">
    <property type="component" value="Chromosome"/>
</dbReference>
<dbReference type="InterPro" id="IPR039426">
    <property type="entry name" value="TonB-dep_rcpt-like"/>
</dbReference>
<keyword evidence="2" id="KW-1134">Transmembrane beta strand</keyword>
<reference evidence="5 6" key="1">
    <citation type="submission" date="2023-02" db="EMBL/GenBank/DDBJ databases">
        <title>Genome sequence of Sphingobacterium sp. KACC 22765.</title>
        <authorList>
            <person name="Kim S."/>
            <person name="Heo J."/>
            <person name="Kwon S.-W."/>
        </authorList>
    </citation>
    <scope>NUCLEOTIDE SEQUENCE [LARGE SCALE GENOMIC DNA]</scope>
    <source>
        <strain evidence="5 6">KACC 22765</strain>
    </source>
</reference>
<keyword evidence="2" id="KW-0812">Transmembrane</keyword>
<keyword evidence="2" id="KW-0998">Cell outer membrane</keyword>
<dbReference type="Pfam" id="PF07715">
    <property type="entry name" value="Plug"/>
    <property type="match status" value="1"/>
</dbReference>
<dbReference type="PANTHER" id="PTHR30069">
    <property type="entry name" value="TONB-DEPENDENT OUTER MEMBRANE RECEPTOR"/>
    <property type="match status" value="1"/>
</dbReference>
<comment type="subcellular location">
    <subcellularLocation>
        <location evidence="2">Cell outer membrane</location>
        <topology evidence="2">Multi-pass membrane protein</topology>
    </subcellularLocation>
</comment>
<sequence length="1044" mass="117167">MRLTLLMTAFLVCGTLRNADAQTIPGNNENVGNLRGRVRNETGQVTPGVTVRLKKAGRETATKADGTFEMPKPDLPDTLQFYLVGYRDGELPLSNAPFIEFTLSPVAQQLEEVVVMGFGLSQKRETLSSAISTVNADLLQHSQSATAAGALVGRIPGLNFRQNAGRPGQAPTLQIRNFGTPLIIIDGTVRDYASFAQLDFHDIENISVLKDGTAAIYGMQAANGAIVVTTKQGIRNQKPQLSAQTYYGVQSPFGYNRPADARTYLRSIIQDETYNNVPESSRTVTREQYALWESAAADNYQSFDWFKYIWQPAPQIYGSINLRGGSENSDYYISAAHLKQAGMMRNFDGFNRSNLQANINSNISKRLKVGLGVTGRIESRNQPGLPGDDYAFAESAAFRNLPTLRPFVNDDERYPAVSSIDPQYSYGWIANGSSGTYQIIDRAVQINSNFEFDIIKGLKARGLFSYWFKSVISNSHENAPVMYTYDEATDLYRTVSTPGGRYVERSVANHEEINSNIQLEYKESFGSHNIRGLILMETRSGNYPGLRMVGSPAANDIPFLTLRDVTSLNDDMSFIRNRLGFLGRVDYDYAGKYIASFSGRYDGTYFYGPNRRFGFFPTGSVAYRVSQEEFWKSSDVLSKVLNEFKIRGSYGVSGKELGTAMAYITGYSLNQGTAIIGGREIRTSRVFDIPDNITWGRVGVLDLGFDFGMFKNRLTGSFSYFHRIQSGELARRYDVLLPNEIGFALPLENLNSDHTKGFDFGLTWNDKIGQVGYFVGGNFVFSRWITGERYLPRWSSEFARYRDMGNTEGRFRDGTFQLVKIGQFQSWEEIAQYTVDQDHVGNTTIRPGDFKYQDTNGDGYITDLDMVNSTYRVNSGTPWINFAFNLGANWKNFDIRGDFVGGTGFTYEQQGYMRYFDNVANVSQYLADNSTWYNDIWDRNSGYDIGKYPLLTRGVNNWMTTHWPSSGWQTNVTYVKLRNFELGYTFPQKTIQAIGLSRCRIYVAGENILNISNMPAGLDPEITQSSGIAYPNPRIFNGGVQLTF</sequence>
<feature type="domain" description="TonB-dependent receptor plug" evidence="4">
    <location>
        <begin position="125"/>
        <end position="225"/>
    </location>
</feature>
<evidence type="ECO:0000256" key="2">
    <source>
        <dbReference type="PROSITE-ProRule" id="PRU01360"/>
    </source>
</evidence>
<dbReference type="PROSITE" id="PS52016">
    <property type="entry name" value="TONB_DEPENDENT_REC_3"/>
    <property type="match status" value="1"/>
</dbReference>
<evidence type="ECO:0000256" key="1">
    <source>
        <dbReference type="ARBA" id="ARBA00022729"/>
    </source>
</evidence>
<dbReference type="InterPro" id="IPR012910">
    <property type="entry name" value="Plug_dom"/>
</dbReference>
<dbReference type="Pfam" id="PF13715">
    <property type="entry name" value="CarbopepD_reg_2"/>
    <property type="match status" value="1"/>
</dbReference>
<dbReference type="EMBL" id="CP117880">
    <property type="protein sequence ID" value="WDF67046.1"/>
    <property type="molecule type" value="Genomic_DNA"/>
</dbReference>
<keyword evidence="1 3" id="KW-0732">Signal</keyword>
<keyword evidence="2" id="KW-0472">Membrane</keyword>
<dbReference type="NCBIfam" id="TIGR04056">
    <property type="entry name" value="OMP_RagA_SusC"/>
    <property type="match status" value="1"/>
</dbReference>
<dbReference type="InterPro" id="IPR023997">
    <property type="entry name" value="TonB-dep_OMP_SusC/RagA_CS"/>
</dbReference>
<dbReference type="InterPro" id="IPR037066">
    <property type="entry name" value="Plug_dom_sf"/>
</dbReference>
<dbReference type="SUPFAM" id="SSF49464">
    <property type="entry name" value="Carboxypeptidase regulatory domain-like"/>
    <property type="match status" value="1"/>
</dbReference>
<dbReference type="Gene3D" id="2.170.130.10">
    <property type="entry name" value="TonB-dependent receptor, plug domain"/>
    <property type="match status" value="1"/>
</dbReference>
<gene>
    <name evidence="5" type="ORF">PQ465_12090</name>
</gene>
<dbReference type="RefSeq" id="WP_274265782.1">
    <property type="nucleotide sequence ID" value="NZ_CP117880.1"/>
</dbReference>
<dbReference type="NCBIfam" id="TIGR04057">
    <property type="entry name" value="SusC_RagA_signa"/>
    <property type="match status" value="1"/>
</dbReference>
<protein>
    <submittedName>
        <fullName evidence="5">SusC/RagA family TonB-linked outer membrane protein</fullName>
    </submittedName>
</protein>
<name>A0ABY7WEU4_9SPHI</name>
<dbReference type="PANTHER" id="PTHR30069:SF29">
    <property type="entry name" value="HEMOGLOBIN AND HEMOGLOBIN-HAPTOGLOBIN-BINDING PROTEIN 1-RELATED"/>
    <property type="match status" value="1"/>
</dbReference>
<dbReference type="SUPFAM" id="SSF56935">
    <property type="entry name" value="Porins"/>
    <property type="match status" value="1"/>
</dbReference>
<dbReference type="PROSITE" id="PS00018">
    <property type="entry name" value="EF_HAND_1"/>
    <property type="match status" value="1"/>
</dbReference>
<comment type="similarity">
    <text evidence="2">Belongs to the TonB-dependent receptor family.</text>
</comment>
<keyword evidence="2" id="KW-0813">Transport</keyword>
<feature type="chain" id="PRO_5045505107" evidence="3">
    <location>
        <begin position="22"/>
        <end position="1044"/>
    </location>
</feature>
<keyword evidence="6" id="KW-1185">Reference proteome</keyword>